<sequence>MGRFGAKGKKLSVTNKDDTVSSEKEKVTVQKRRGRPQKPLKDEINEDEAPKIEDEDSEGTTGVPNNDVKATNGKKRKRNVQVKEKVDLVEEENGNGTKSSTEEESKNSNGLRQYRNRRKSKPRRAAEAVVECN</sequence>
<reference evidence="3" key="1">
    <citation type="journal article" date="2024" name="IScience">
        <title>Strigolactones Initiate the Formation of Haustorium-like Structures in Castilleja.</title>
        <authorList>
            <person name="Buerger M."/>
            <person name="Peterson D."/>
            <person name="Chory J."/>
        </authorList>
    </citation>
    <scope>NUCLEOTIDE SEQUENCE [LARGE SCALE GENOMIC DNA]</scope>
</reference>
<evidence type="ECO:0000256" key="1">
    <source>
        <dbReference type="SAM" id="MobiDB-lite"/>
    </source>
</evidence>
<organism evidence="2 3">
    <name type="scientific">Castilleja foliolosa</name>
    <dbReference type="NCBI Taxonomy" id="1961234"/>
    <lineage>
        <taxon>Eukaryota</taxon>
        <taxon>Viridiplantae</taxon>
        <taxon>Streptophyta</taxon>
        <taxon>Embryophyta</taxon>
        <taxon>Tracheophyta</taxon>
        <taxon>Spermatophyta</taxon>
        <taxon>Magnoliopsida</taxon>
        <taxon>eudicotyledons</taxon>
        <taxon>Gunneridae</taxon>
        <taxon>Pentapetalae</taxon>
        <taxon>asterids</taxon>
        <taxon>lamiids</taxon>
        <taxon>Lamiales</taxon>
        <taxon>Orobanchaceae</taxon>
        <taxon>Pedicularideae</taxon>
        <taxon>Castillejinae</taxon>
        <taxon>Castilleja</taxon>
    </lineage>
</organism>
<name>A0ABD3E0E7_9LAMI</name>
<dbReference type="EMBL" id="JAVIJP010000009">
    <property type="protein sequence ID" value="KAL3647624.1"/>
    <property type="molecule type" value="Genomic_DNA"/>
</dbReference>
<feature type="compositionally biased region" description="Basic and acidic residues" evidence="1">
    <location>
        <begin position="39"/>
        <end position="52"/>
    </location>
</feature>
<evidence type="ECO:0000313" key="2">
    <source>
        <dbReference type="EMBL" id="KAL3647624.1"/>
    </source>
</evidence>
<dbReference type="AlphaFoldDB" id="A0ABD3E0E7"/>
<gene>
    <name evidence="2" type="ORF">CASFOL_008592</name>
</gene>
<keyword evidence="3" id="KW-1185">Reference proteome</keyword>
<dbReference type="PANTHER" id="PTHR34055">
    <property type="entry name" value="OS09G0491596 PROTEIN"/>
    <property type="match status" value="1"/>
</dbReference>
<feature type="compositionally biased region" description="Basic residues" evidence="1">
    <location>
        <begin position="1"/>
        <end position="10"/>
    </location>
</feature>
<feature type="region of interest" description="Disordered" evidence="1">
    <location>
        <begin position="1"/>
        <end position="133"/>
    </location>
</feature>
<feature type="compositionally biased region" description="Basic residues" evidence="1">
    <location>
        <begin position="114"/>
        <end position="123"/>
    </location>
</feature>
<dbReference type="PANTHER" id="PTHR34055:SF1">
    <property type="entry name" value="EXPRESSED PROTEIN"/>
    <property type="match status" value="1"/>
</dbReference>
<dbReference type="Proteomes" id="UP001632038">
    <property type="component" value="Unassembled WGS sequence"/>
</dbReference>
<feature type="compositionally biased region" description="Basic and acidic residues" evidence="1">
    <location>
        <begin position="15"/>
        <end position="28"/>
    </location>
</feature>
<feature type="compositionally biased region" description="Basic residues" evidence="1">
    <location>
        <begin position="29"/>
        <end position="38"/>
    </location>
</feature>
<comment type="caution">
    <text evidence="2">The sequence shown here is derived from an EMBL/GenBank/DDBJ whole genome shotgun (WGS) entry which is preliminary data.</text>
</comment>
<evidence type="ECO:0000313" key="3">
    <source>
        <dbReference type="Proteomes" id="UP001632038"/>
    </source>
</evidence>
<proteinExistence type="predicted"/>
<accession>A0ABD3E0E7</accession>
<protein>
    <submittedName>
        <fullName evidence="2">Uncharacterized protein</fullName>
    </submittedName>
</protein>